<comment type="similarity">
    <text evidence="6">Belongs to the RnfG family.</text>
</comment>
<sequence>MININPISKASLILAAFALVTTGLVALTHLLTKDTIAQAQENAIQQTINQLVPADLYNNAIAQDCIIKQDTNGQTIRVFRARLEQTPVATVIESIAPNGYNGRIDLLVALDSKYKVLGVRTVKHNETPGLGDKIELKKSNWITHFSGLSLTEQNEKNWAVRNDGGMFDAFTGATITPRAVVAAVKNTLEWAKDQSLFQPGLECGDQQ</sequence>
<dbReference type="NCBIfam" id="NF002519">
    <property type="entry name" value="PRK01908.1"/>
    <property type="match status" value="1"/>
</dbReference>
<keyword evidence="2 6" id="KW-0597">Phosphoprotein</keyword>
<dbReference type="STRING" id="1328313.DS2_05790"/>
<organism evidence="8 9">
    <name type="scientific">Catenovulum agarivorans DS-2</name>
    <dbReference type="NCBI Taxonomy" id="1328313"/>
    <lineage>
        <taxon>Bacteria</taxon>
        <taxon>Pseudomonadati</taxon>
        <taxon>Pseudomonadota</taxon>
        <taxon>Gammaproteobacteria</taxon>
        <taxon>Alteromonadales</taxon>
        <taxon>Alteromonadaceae</taxon>
        <taxon>Catenovulum</taxon>
    </lineage>
</organism>
<dbReference type="EC" id="7.-.-.-" evidence="6"/>
<comment type="cofactor">
    <cofactor evidence="6">
        <name>FMN</name>
        <dbReference type="ChEBI" id="CHEBI:58210"/>
    </cofactor>
</comment>
<keyword evidence="6" id="KW-1133">Transmembrane helix</keyword>
<dbReference type="GO" id="GO:0009055">
    <property type="term" value="F:electron transfer activity"/>
    <property type="evidence" value="ECO:0007669"/>
    <property type="project" value="InterPro"/>
</dbReference>
<evidence type="ECO:0000313" key="9">
    <source>
        <dbReference type="Proteomes" id="UP000019276"/>
    </source>
</evidence>
<dbReference type="AlphaFoldDB" id="W7QGM2"/>
<name>W7QGM2_9ALTE</name>
<dbReference type="SMART" id="SM00900">
    <property type="entry name" value="FMN_bind"/>
    <property type="match status" value="1"/>
</dbReference>
<dbReference type="GO" id="GO:0022900">
    <property type="term" value="P:electron transport chain"/>
    <property type="evidence" value="ECO:0007669"/>
    <property type="project" value="UniProtKB-UniRule"/>
</dbReference>
<dbReference type="PATRIC" id="fig|1328313.3.peg.1193"/>
<keyword evidence="5 6" id="KW-0249">Electron transport</keyword>
<dbReference type="Proteomes" id="UP000019276">
    <property type="component" value="Unassembled WGS sequence"/>
</dbReference>
<gene>
    <name evidence="6" type="primary">rnfG</name>
    <name evidence="8" type="ORF">DS2_05790</name>
</gene>
<dbReference type="InterPro" id="IPR007329">
    <property type="entry name" value="FMN-bd"/>
</dbReference>
<comment type="caution">
    <text evidence="8">The sequence shown here is derived from an EMBL/GenBank/DDBJ whole genome shotgun (WGS) entry which is preliminary data.</text>
</comment>
<reference evidence="8 9" key="1">
    <citation type="journal article" date="2014" name="Genome Announc.">
        <title>Draft Genome Sequence of the Agar-Degrading Bacterium Catenovulum sp. Strain DS-2, Isolated from Intestines of Haliotis diversicolor.</title>
        <authorList>
            <person name="Shan D."/>
            <person name="Li X."/>
            <person name="Gu Z."/>
            <person name="Wei G."/>
            <person name="Gao Z."/>
            <person name="Shao Z."/>
        </authorList>
    </citation>
    <scope>NUCLEOTIDE SEQUENCE [LARGE SCALE GENOMIC DNA]</scope>
    <source>
        <strain evidence="8 9">DS-2</strain>
    </source>
</reference>
<dbReference type="PANTHER" id="PTHR36118:SF1">
    <property type="entry name" value="ION-TRANSLOCATING OXIDOREDUCTASE COMPLEX SUBUNIT G"/>
    <property type="match status" value="1"/>
</dbReference>
<comment type="subunit">
    <text evidence="6">The complex is composed of six subunits: RnfA, RnfB, RnfC, RnfD, RnfE and RnfG.</text>
</comment>
<evidence type="ECO:0000256" key="4">
    <source>
        <dbReference type="ARBA" id="ARBA00022643"/>
    </source>
</evidence>
<keyword evidence="6" id="KW-0472">Membrane</keyword>
<evidence type="ECO:0000256" key="6">
    <source>
        <dbReference type="HAMAP-Rule" id="MF_00479"/>
    </source>
</evidence>
<evidence type="ECO:0000259" key="7">
    <source>
        <dbReference type="SMART" id="SM00900"/>
    </source>
</evidence>
<keyword evidence="6" id="KW-0997">Cell inner membrane</keyword>
<dbReference type="GO" id="GO:0010181">
    <property type="term" value="F:FMN binding"/>
    <property type="evidence" value="ECO:0007669"/>
    <property type="project" value="InterPro"/>
</dbReference>
<dbReference type="PANTHER" id="PTHR36118">
    <property type="entry name" value="ION-TRANSLOCATING OXIDOREDUCTASE COMPLEX SUBUNIT G"/>
    <property type="match status" value="1"/>
</dbReference>
<keyword evidence="4 6" id="KW-0288">FMN</keyword>
<feature type="domain" description="FMN-binding" evidence="7">
    <location>
        <begin position="99"/>
        <end position="191"/>
    </location>
</feature>
<dbReference type="GO" id="GO:0005886">
    <property type="term" value="C:plasma membrane"/>
    <property type="evidence" value="ECO:0007669"/>
    <property type="project" value="UniProtKB-SubCell"/>
</dbReference>
<keyword evidence="1 6" id="KW-0813">Transport</keyword>
<dbReference type="OrthoDB" id="9784165at2"/>
<keyword evidence="9" id="KW-1185">Reference proteome</keyword>
<feature type="modified residue" description="FMN phosphoryl threonine" evidence="6">
    <location>
        <position position="174"/>
    </location>
</feature>
<keyword evidence="3 6" id="KW-0285">Flavoprotein</keyword>
<dbReference type="EMBL" id="ARZY01000007">
    <property type="protein sequence ID" value="EWH11056.1"/>
    <property type="molecule type" value="Genomic_DNA"/>
</dbReference>
<evidence type="ECO:0000256" key="2">
    <source>
        <dbReference type="ARBA" id="ARBA00022553"/>
    </source>
</evidence>
<evidence type="ECO:0000313" key="8">
    <source>
        <dbReference type="EMBL" id="EWH11056.1"/>
    </source>
</evidence>
<accession>W7QGM2</accession>
<proteinExistence type="inferred from homology"/>
<evidence type="ECO:0000256" key="1">
    <source>
        <dbReference type="ARBA" id="ARBA00022448"/>
    </source>
</evidence>
<dbReference type="eggNOG" id="COG4659">
    <property type="taxonomic scope" value="Bacteria"/>
</dbReference>
<dbReference type="HAMAP" id="MF_00479">
    <property type="entry name" value="RsxG_RnfG"/>
    <property type="match status" value="1"/>
</dbReference>
<dbReference type="InterPro" id="IPR010209">
    <property type="entry name" value="Ion_transpt_RnfG/RsxG"/>
</dbReference>
<evidence type="ECO:0000256" key="5">
    <source>
        <dbReference type="ARBA" id="ARBA00022982"/>
    </source>
</evidence>
<keyword evidence="6" id="KW-0812">Transmembrane</keyword>
<comment type="function">
    <text evidence="6">Part of a membrane-bound complex that couples electron transfer with translocation of ions across the membrane.</text>
</comment>
<dbReference type="RefSeq" id="WP_035013726.1">
    <property type="nucleotide sequence ID" value="NZ_ARZY01000007.1"/>
</dbReference>
<keyword evidence="6" id="KW-1278">Translocase</keyword>
<protein>
    <recommendedName>
        <fullName evidence="6">Ion-translocating oxidoreductase complex subunit G</fullName>
        <ecNumber evidence="6">7.-.-.-</ecNumber>
    </recommendedName>
    <alternativeName>
        <fullName evidence="6">Rnf electron transport complex subunit G</fullName>
    </alternativeName>
</protein>
<dbReference type="Pfam" id="PF04205">
    <property type="entry name" value="FMN_bind"/>
    <property type="match status" value="1"/>
</dbReference>
<evidence type="ECO:0000256" key="3">
    <source>
        <dbReference type="ARBA" id="ARBA00022630"/>
    </source>
</evidence>
<keyword evidence="6" id="KW-1003">Cell membrane</keyword>
<comment type="subcellular location">
    <subcellularLocation>
        <location evidence="6">Cell inner membrane</location>
        <topology evidence="6">Single-pass membrane protein</topology>
    </subcellularLocation>
</comment>
<dbReference type="PIRSF" id="PIRSF006091">
    <property type="entry name" value="E_trnsport_RnfG"/>
    <property type="match status" value="1"/>
</dbReference>
<dbReference type="NCBIfam" id="TIGR01947">
    <property type="entry name" value="rnfG"/>
    <property type="match status" value="1"/>
</dbReference>